<dbReference type="SUPFAM" id="SSF55781">
    <property type="entry name" value="GAF domain-like"/>
    <property type="match status" value="1"/>
</dbReference>
<evidence type="ECO:0000313" key="2">
    <source>
        <dbReference type="EMBL" id="QBH15690.1"/>
    </source>
</evidence>
<dbReference type="AlphaFoldDB" id="A0A328FCG8"/>
<name>A0A328FCG8_9BACT</name>
<accession>A0A328FCG8</accession>
<gene>
    <name evidence="3" type="ORF">DO021_17310</name>
    <name evidence="2" type="ORF">EYB58_21995</name>
</gene>
<dbReference type="Gene3D" id="3.30.450.40">
    <property type="match status" value="1"/>
</dbReference>
<dbReference type="EMBL" id="CP036313">
    <property type="protein sequence ID" value="QBH15690.1"/>
    <property type="molecule type" value="Genomic_DNA"/>
</dbReference>
<sequence length="68" mass="7795">MIKDTQKSDILQYPEKAEEERIRAIVSLPINLRGKMIGALRIYHSTVWDLSEEDLSFLQVLTHNVGIA</sequence>
<dbReference type="EMBL" id="QLNI01000038">
    <property type="protein sequence ID" value="RAM00813.1"/>
    <property type="molecule type" value="Genomic_DNA"/>
</dbReference>
<proteinExistence type="predicted"/>
<dbReference type="Proteomes" id="UP000248798">
    <property type="component" value="Unassembled WGS sequence"/>
</dbReference>
<dbReference type="OrthoDB" id="9765588at2"/>
<dbReference type="Pfam" id="PF01590">
    <property type="entry name" value="GAF"/>
    <property type="match status" value="1"/>
</dbReference>
<evidence type="ECO:0000313" key="5">
    <source>
        <dbReference type="Proteomes" id="UP000293902"/>
    </source>
</evidence>
<protein>
    <submittedName>
        <fullName evidence="2">GAF domain-containing protein</fullName>
    </submittedName>
</protein>
<dbReference type="InterPro" id="IPR029016">
    <property type="entry name" value="GAF-like_dom_sf"/>
</dbReference>
<evidence type="ECO:0000259" key="1">
    <source>
        <dbReference type="Pfam" id="PF01590"/>
    </source>
</evidence>
<dbReference type="RefSeq" id="WP_111958959.1">
    <property type="nucleotide sequence ID" value="NZ_CP036313.1"/>
</dbReference>
<reference evidence="2 5" key="2">
    <citation type="submission" date="2019-02" db="EMBL/GenBank/DDBJ databases">
        <title>Complete genome sequence of Desulfobacter hydrogenophilus AcRS1.</title>
        <authorList>
            <person name="Marietou A."/>
            <person name="Lund M.B."/>
            <person name="Marshall I.P.G."/>
            <person name="Schreiber L."/>
            <person name="Jorgensen B."/>
        </authorList>
    </citation>
    <scope>NUCLEOTIDE SEQUENCE [LARGE SCALE GENOMIC DNA]</scope>
    <source>
        <strain evidence="2 5">AcRS1</strain>
    </source>
</reference>
<evidence type="ECO:0000313" key="3">
    <source>
        <dbReference type="EMBL" id="RAM00813.1"/>
    </source>
</evidence>
<feature type="domain" description="GAF" evidence="1">
    <location>
        <begin position="10"/>
        <end position="68"/>
    </location>
</feature>
<dbReference type="Proteomes" id="UP000293902">
    <property type="component" value="Chromosome"/>
</dbReference>
<organism evidence="3 4">
    <name type="scientific">Desulfobacter hydrogenophilus</name>
    <dbReference type="NCBI Taxonomy" id="2291"/>
    <lineage>
        <taxon>Bacteria</taxon>
        <taxon>Pseudomonadati</taxon>
        <taxon>Thermodesulfobacteriota</taxon>
        <taxon>Desulfobacteria</taxon>
        <taxon>Desulfobacterales</taxon>
        <taxon>Desulfobacteraceae</taxon>
        <taxon>Desulfobacter</taxon>
    </lineage>
</organism>
<dbReference type="InterPro" id="IPR003018">
    <property type="entry name" value="GAF"/>
</dbReference>
<keyword evidence="5" id="KW-1185">Reference proteome</keyword>
<evidence type="ECO:0000313" key="4">
    <source>
        <dbReference type="Proteomes" id="UP000248798"/>
    </source>
</evidence>
<reference evidence="3 4" key="1">
    <citation type="submission" date="2018-06" db="EMBL/GenBank/DDBJ databases">
        <title>Complete Genome Sequence of Desulfobacter hydrogenophilus (DSM3380).</title>
        <authorList>
            <person name="Marietou A."/>
            <person name="Schreiber L."/>
            <person name="Marshall I."/>
            <person name="Jorgensen B."/>
        </authorList>
    </citation>
    <scope>NUCLEOTIDE SEQUENCE [LARGE SCALE GENOMIC DNA]</scope>
    <source>
        <strain evidence="3 4">DSM 3380</strain>
    </source>
</reference>